<dbReference type="PANTHER" id="PTHR23011">
    <property type="entry name" value="CYCLIC NUCLEOTIDE-BINDING DOMAIN CONTAINING PROTEIN"/>
    <property type="match status" value="1"/>
</dbReference>
<feature type="compositionally biased region" description="Low complexity" evidence="1">
    <location>
        <begin position="82"/>
        <end position="94"/>
    </location>
</feature>
<dbReference type="InterPro" id="IPR014710">
    <property type="entry name" value="RmlC-like_jellyroll"/>
</dbReference>
<gene>
    <name evidence="3" type="ORF">CUNI_LOCUS21888</name>
</gene>
<comment type="caution">
    <text evidence="3">The sequence shown here is derived from an EMBL/GenBank/DDBJ whole genome shotgun (WGS) entry which is preliminary data.</text>
</comment>
<dbReference type="Proteomes" id="UP000678393">
    <property type="component" value="Unassembled WGS sequence"/>
</dbReference>
<reference evidence="3" key="1">
    <citation type="submission" date="2021-04" db="EMBL/GenBank/DDBJ databases">
        <authorList>
            <consortium name="Molecular Ecology Group"/>
        </authorList>
    </citation>
    <scope>NUCLEOTIDE SEQUENCE</scope>
</reference>
<keyword evidence="4" id="KW-1185">Reference proteome</keyword>
<dbReference type="CDD" id="cd00038">
    <property type="entry name" value="CAP_ED"/>
    <property type="match status" value="1"/>
</dbReference>
<dbReference type="OrthoDB" id="21144at2759"/>
<evidence type="ECO:0000313" key="4">
    <source>
        <dbReference type="Proteomes" id="UP000678393"/>
    </source>
</evidence>
<evidence type="ECO:0000313" key="3">
    <source>
        <dbReference type="EMBL" id="CAG5136330.1"/>
    </source>
</evidence>
<name>A0A8S4A6W2_9EUPU</name>
<accession>A0A8S4A6W2</accession>
<feature type="non-terminal residue" evidence="3">
    <location>
        <position position="305"/>
    </location>
</feature>
<dbReference type="Gene3D" id="2.60.120.10">
    <property type="entry name" value="Jelly Rolls"/>
    <property type="match status" value="1"/>
</dbReference>
<protein>
    <recommendedName>
        <fullName evidence="2">Cyclic nucleotide-binding domain-containing protein</fullName>
    </recommendedName>
</protein>
<sequence length="305" mass="34260">IDYPDSTAIKSTISARSVVSSSHTEFMLADGQTYDRTLRRMNSETIVEQMSEDLVHGSHYLLGVSDHYQPHGSVDHAGNRFSRSSDTSSAYSGSDVMHTSLDDPDAPDVDLSGLAESLVDSDDEEGYAESTESFTIRDAERDCLEKEPSERTEEDIQILLNFTQHLKAFSNMTEHTRRLLCEVIVFAIVPKEGTIVMKDGEELDSWSVILNGEVEITRPNGVKERLQMGDSFGISPTMEKLYHQGVMRTIVNDCQFVCIAQSSYYRILHQGEENIKKHEEKGRVVMVTEHRELDGGARKGHIVIR</sequence>
<dbReference type="InterPro" id="IPR000595">
    <property type="entry name" value="cNMP-bd_dom"/>
</dbReference>
<evidence type="ECO:0000256" key="1">
    <source>
        <dbReference type="SAM" id="MobiDB-lite"/>
    </source>
</evidence>
<dbReference type="AlphaFoldDB" id="A0A8S4A6W2"/>
<dbReference type="PROSITE" id="PS50042">
    <property type="entry name" value="CNMP_BINDING_3"/>
    <property type="match status" value="1"/>
</dbReference>
<dbReference type="InterPro" id="IPR018490">
    <property type="entry name" value="cNMP-bd_dom_sf"/>
</dbReference>
<feature type="non-terminal residue" evidence="3">
    <location>
        <position position="1"/>
    </location>
</feature>
<evidence type="ECO:0000259" key="2">
    <source>
        <dbReference type="PROSITE" id="PS50042"/>
    </source>
</evidence>
<dbReference type="EMBL" id="CAJHNH020008521">
    <property type="protein sequence ID" value="CAG5136330.1"/>
    <property type="molecule type" value="Genomic_DNA"/>
</dbReference>
<dbReference type="SUPFAM" id="SSF51206">
    <property type="entry name" value="cAMP-binding domain-like"/>
    <property type="match status" value="1"/>
</dbReference>
<dbReference type="PANTHER" id="PTHR23011:SF28">
    <property type="entry name" value="CYCLIC NUCLEOTIDE-BINDING DOMAIN CONTAINING PROTEIN"/>
    <property type="match status" value="1"/>
</dbReference>
<feature type="region of interest" description="Disordered" evidence="1">
    <location>
        <begin position="71"/>
        <end position="110"/>
    </location>
</feature>
<dbReference type="SMART" id="SM00100">
    <property type="entry name" value="cNMP"/>
    <property type="match status" value="1"/>
</dbReference>
<feature type="domain" description="Cyclic nucleotide-binding" evidence="2">
    <location>
        <begin position="168"/>
        <end position="268"/>
    </location>
</feature>
<proteinExistence type="predicted"/>
<organism evidence="3 4">
    <name type="scientific">Candidula unifasciata</name>
    <dbReference type="NCBI Taxonomy" id="100452"/>
    <lineage>
        <taxon>Eukaryota</taxon>
        <taxon>Metazoa</taxon>
        <taxon>Spiralia</taxon>
        <taxon>Lophotrochozoa</taxon>
        <taxon>Mollusca</taxon>
        <taxon>Gastropoda</taxon>
        <taxon>Heterobranchia</taxon>
        <taxon>Euthyneura</taxon>
        <taxon>Panpulmonata</taxon>
        <taxon>Eupulmonata</taxon>
        <taxon>Stylommatophora</taxon>
        <taxon>Helicina</taxon>
        <taxon>Helicoidea</taxon>
        <taxon>Geomitridae</taxon>
        <taxon>Candidula</taxon>
    </lineage>
</organism>